<dbReference type="FunFam" id="2.40.50.140:FF:000061">
    <property type="entry name" value="ATP-dependent RNA helicase DHX8"/>
    <property type="match status" value="1"/>
</dbReference>
<dbReference type="GO" id="GO:0003676">
    <property type="term" value="F:nucleic acid binding"/>
    <property type="evidence" value="ECO:0007669"/>
    <property type="project" value="InterPro"/>
</dbReference>
<proteinExistence type="predicted"/>
<dbReference type="InterPro" id="IPR012340">
    <property type="entry name" value="NA-bd_OB-fold"/>
</dbReference>
<dbReference type="SMART" id="SM00316">
    <property type="entry name" value="S1"/>
    <property type="match status" value="1"/>
</dbReference>
<dbReference type="InterPro" id="IPR008984">
    <property type="entry name" value="SMAD_FHA_dom_sf"/>
</dbReference>
<organism evidence="4">
    <name type="scientific">Chrysotila carterae</name>
    <name type="common">Marine alga</name>
    <name type="synonym">Syracosphaera carterae</name>
    <dbReference type="NCBI Taxonomy" id="13221"/>
    <lineage>
        <taxon>Eukaryota</taxon>
        <taxon>Haptista</taxon>
        <taxon>Haptophyta</taxon>
        <taxon>Prymnesiophyceae</taxon>
        <taxon>Isochrysidales</taxon>
        <taxon>Isochrysidaceae</taxon>
        <taxon>Chrysotila</taxon>
    </lineage>
</organism>
<evidence type="ECO:0000259" key="3">
    <source>
        <dbReference type="PROSITE" id="PS50126"/>
    </source>
</evidence>
<dbReference type="Gene3D" id="2.60.200.20">
    <property type="match status" value="1"/>
</dbReference>
<gene>
    <name evidence="4" type="ORF">PCAR00345_LOCUS19</name>
</gene>
<dbReference type="PROSITE" id="PS50126">
    <property type="entry name" value="S1"/>
    <property type="match status" value="1"/>
</dbReference>
<protein>
    <recommendedName>
        <fullName evidence="5">FHA domain-containing protein</fullName>
    </recommendedName>
</protein>
<feature type="compositionally biased region" description="Basic residues" evidence="1">
    <location>
        <begin position="43"/>
        <end position="53"/>
    </location>
</feature>
<dbReference type="InterPro" id="IPR050923">
    <property type="entry name" value="Cell_Proc_Reg/RNA_Proc"/>
</dbReference>
<evidence type="ECO:0000259" key="2">
    <source>
        <dbReference type="PROSITE" id="PS50006"/>
    </source>
</evidence>
<dbReference type="SUPFAM" id="SSF49879">
    <property type="entry name" value="SMAD/FHA domain"/>
    <property type="match status" value="1"/>
</dbReference>
<dbReference type="InterPro" id="IPR003029">
    <property type="entry name" value="S1_domain"/>
</dbReference>
<evidence type="ECO:0000256" key="1">
    <source>
        <dbReference type="SAM" id="MobiDB-lite"/>
    </source>
</evidence>
<dbReference type="Pfam" id="PF00575">
    <property type="entry name" value="S1"/>
    <property type="match status" value="1"/>
</dbReference>
<feature type="domain" description="FHA" evidence="2">
    <location>
        <begin position="311"/>
        <end position="378"/>
    </location>
</feature>
<dbReference type="PANTHER" id="PTHR23308">
    <property type="entry name" value="NUCLEAR INHIBITOR OF PROTEIN PHOSPHATASE-1"/>
    <property type="match status" value="1"/>
</dbReference>
<evidence type="ECO:0008006" key="5">
    <source>
        <dbReference type="Google" id="ProtNLM"/>
    </source>
</evidence>
<accession>A0A7S4AXS0</accession>
<reference evidence="4" key="1">
    <citation type="submission" date="2021-01" db="EMBL/GenBank/DDBJ databases">
        <authorList>
            <person name="Corre E."/>
            <person name="Pelletier E."/>
            <person name="Niang G."/>
            <person name="Scheremetjew M."/>
            <person name="Finn R."/>
            <person name="Kale V."/>
            <person name="Holt S."/>
            <person name="Cochrane G."/>
            <person name="Meng A."/>
            <person name="Brown T."/>
            <person name="Cohen L."/>
        </authorList>
    </citation>
    <scope>NUCLEOTIDE SEQUENCE</scope>
    <source>
        <strain evidence="4">CCMP645</strain>
    </source>
</reference>
<dbReference type="SMART" id="SM00240">
    <property type="entry name" value="FHA"/>
    <property type="match status" value="1"/>
</dbReference>
<dbReference type="PROSITE" id="PS50006">
    <property type="entry name" value="FHA_DOMAIN"/>
    <property type="match status" value="1"/>
</dbReference>
<dbReference type="SUPFAM" id="SSF50249">
    <property type="entry name" value="Nucleic acid-binding proteins"/>
    <property type="match status" value="1"/>
</dbReference>
<dbReference type="InterPro" id="IPR000253">
    <property type="entry name" value="FHA_dom"/>
</dbReference>
<feature type="region of interest" description="Disordered" evidence="1">
    <location>
        <begin position="195"/>
        <end position="229"/>
    </location>
</feature>
<dbReference type="AlphaFoldDB" id="A0A7S4AXS0"/>
<dbReference type="Gene3D" id="2.40.50.140">
    <property type="entry name" value="Nucleic acid-binding proteins"/>
    <property type="match status" value="1"/>
</dbReference>
<feature type="domain" description="S1 motif" evidence="3">
    <location>
        <begin position="127"/>
        <end position="196"/>
    </location>
</feature>
<feature type="region of interest" description="Disordered" evidence="1">
    <location>
        <begin position="1"/>
        <end position="127"/>
    </location>
</feature>
<dbReference type="EMBL" id="HBIZ01000031">
    <property type="protein sequence ID" value="CAE0747437.1"/>
    <property type="molecule type" value="Transcribed_RNA"/>
</dbReference>
<name>A0A7S4AXS0_CHRCT</name>
<evidence type="ECO:0000313" key="4">
    <source>
        <dbReference type="EMBL" id="CAE0747437.1"/>
    </source>
</evidence>
<dbReference type="Pfam" id="PF00498">
    <property type="entry name" value="FHA"/>
    <property type="match status" value="1"/>
</dbReference>
<feature type="compositionally biased region" description="Basic and acidic residues" evidence="1">
    <location>
        <begin position="54"/>
        <end position="75"/>
    </location>
</feature>
<sequence>MSASQSPVARPGKHKHVLHNSDSESPQRRRSSSSRSQSPPPPRRGRSRSRSCSRSRERDRSGDARPVKRRPDDRHKHEHPRRSSRSSSEERRARRTRDRSRERERLPPPPAGRNRERAAPEAMPAEGSIHEGSVVAVKPFGAFVQIDGFRKHGLVHISQLAPQRVEAVEDVVREGERVKVKVLSSDAPEKLSLSMKQVDQRTGDDLGDGGGGQMTRRQRAPVDSTEGMTWGLQPLEREEEETEAPADQPPKQMANFQTTGKLAEATNKVNGVVLKWSEPHDAMKPSKHWRLYVFKGKEELEPYHIHRQTAYLLGRERRVADIPLDHPSCSSQHAVLQFRLTQKQERDDEGGTRTTKLVRPYLMDLGSTNGSFVNGNQIESQRYVELLNTDVLRFGYSSREYVLMNADEK</sequence>
<dbReference type="InterPro" id="IPR049621">
    <property type="entry name" value="S1_DHX8_helicase"/>
</dbReference>
<dbReference type="CDD" id="cd05684">
    <property type="entry name" value="S1_DHX8_helicase"/>
    <property type="match status" value="1"/>
</dbReference>